<evidence type="ECO:0000313" key="3">
    <source>
        <dbReference type="Proteomes" id="UP000594688"/>
    </source>
</evidence>
<dbReference type="KEGG" id="nli:G3M70_15620"/>
<sequence length="98" mass="11378">MIDKESAYRVANEYLSERYESHMPVTILSEYTIEKNYGWLFFYNTKKYLETKIFRDGLAGNGPLLVEKSNGKVTALGSYTSPEEIIKDFERERGFSSD</sequence>
<name>A0A7T0BYC8_9BACT</name>
<dbReference type="AlphaFoldDB" id="A0A7T0BYC8"/>
<evidence type="ECO:0000313" key="2">
    <source>
        <dbReference type="EMBL" id="QPJ63224.1"/>
    </source>
</evidence>
<dbReference type="EMBL" id="CP048685">
    <property type="protein sequence ID" value="QPJ63224.1"/>
    <property type="molecule type" value="Genomic_DNA"/>
</dbReference>
<organism evidence="2 3">
    <name type="scientific">Candidatus Nitronauta litoralis</name>
    <dbReference type="NCBI Taxonomy" id="2705533"/>
    <lineage>
        <taxon>Bacteria</taxon>
        <taxon>Pseudomonadati</taxon>
        <taxon>Nitrospinota/Tectimicrobiota group</taxon>
        <taxon>Nitrospinota</taxon>
        <taxon>Nitrospinia</taxon>
        <taxon>Nitrospinales</taxon>
        <taxon>Nitrospinaceae</taxon>
        <taxon>Candidatus Nitronauta</taxon>
    </lineage>
</organism>
<accession>A0A7T0BYC8</accession>
<gene>
    <name evidence="2" type="ORF">G3M70_15620</name>
</gene>
<proteinExistence type="predicted"/>
<feature type="domain" description="Immunity protein 35" evidence="1">
    <location>
        <begin position="6"/>
        <end position="78"/>
    </location>
</feature>
<dbReference type="Proteomes" id="UP000594688">
    <property type="component" value="Chromosome"/>
</dbReference>
<evidence type="ECO:0000259" key="1">
    <source>
        <dbReference type="Pfam" id="PF15567"/>
    </source>
</evidence>
<reference evidence="2 3" key="1">
    <citation type="submission" date="2020-02" db="EMBL/GenBank/DDBJ databases">
        <title>Genomic and physiological characterization of two novel Nitrospinaceae genera.</title>
        <authorList>
            <person name="Mueller A.J."/>
            <person name="Jung M.-Y."/>
            <person name="Strachan C.R."/>
            <person name="Herbold C.W."/>
            <person name="Kirkegaard R.H."/>
            <person name="Daims H."/>
        </authorList>
    </citation>
    <scope>NUCLEOTIDE SEQUENCE [LARGE SCALE GENOMIC DNA]</scope>
    <source>
        <strain evidence="2">EB</strain>
    </source>
</reference>
<dbReference type="Pfam" id="PF15567">
    <property type="entry name" value="Imm35"/>
    <property type="match status" value="1"/>
</dbReference>
<protein>
    <recommendedName>
        <fullName evidence="1">Immunity protein 35 domain-containing protein</fullName>
    </recommendedName>
</protein>
<dbReference type="InterPro" id="IPR029082">
    <property type="entry name" value="Imm35"/>
</dbReference>